<name>A0A8H6N7Y9_9PEZI</name>
<protein>
    <submittedName>
        <fullName evidence="1">Uncharacterized protein</fullName>
    </submittedName>
</protein>
<gene>
    <name evidence="1" type="ORF">CMUS01_10582</name>
</gene>
<dbReference type="EMBL" id="WIGM01000493">
    <property type="protein sequence ID" value="KAF6823697.1"/>
    <property type="molecule type" value="Genomic_DNA"/>
</dbReference>
<dbReference type="AlphaFoldDB" id="A0A8H6N7Y9"/>
<organism evidence="1 2">
    <name type="scientific">Colletotrichum musicola</name>
    <dbReference type="NCBI Taxonomy" id="2175873"/>
    <lineage>
        <taxon>Eukaryota</taxon>
        <taxon>Fungi</taxon>
        <taxon>Dikarya</taxon>
        <taxon>Ascomycota</taxon>
        <taxon>Pezizomycotina</taxon>
        <taxon>Sordariomycetes</taxon>
        <taxon>Hypocreomycetidae</taxon>
        <taxon>Glomerellales</taxon>
        <taxon>Glomerellaceae</taxon>
        <taxon>Colletotrichum</taxon>
        <taxon>Colletotrichum orchidearum species complex</taxon>
    </lineage>
</organism>
<sequence>MKLALEVLKRYVAVREIDQITLGQPIDQRGDLALLKGVVLRLDKIIKKAL</sequence>
<comment type="caution">
    <text evidence="1">The sequence shown here is derived from an EMBL/GenBank/DDBJ whole genome shotgun (WGS) entry which is preliminary data.</text>
</comment>
<evidence type="ECO:0000313" key="1">
    <source>
        <dbReference type="EMBL" id="KAF6823697.1"/>
    </source>
</evidence>
<proteinExistence type="predicted"/>
<evidence type="ECO:0000313" key="2">
    <source>
        <dbReference type="Proteomes" id="UP000639643"/>
    </source>
</evidence>
<reference evidence="1" key="1">
    <citation type="journal article" date="2020" name="Phytopathology">
        <title>Genome Sequence Resources of Colletotrichum truncatum, C. plurivorum, C. musicola, and C. sojae: Four Species Pathogenic to Soybean (Glycine max).</title>
        <authorList>
            <person name="Rogerio F."/>
            <person name="Boufleur T.R."/>
            <person name="Ciampi-Guillardi M."/>
            <person name="Sukno S.A."/>
            <person name="Thon M.R."/>
            <person name="Massola Junior N.S."/>
            <person name="Baroncelli R."/>
        </authorList>
    </citation>
    <scope>NUCLEOTIDE SEQUENCE</scope>
    <source>
        <strain evidence="1">LFN0074</strain>
    </source>
</reference>
<keyword evidence="2" id="KW-1185">Reference proteome</keyword>
<dbReference type="Proteomes" id="UP000639643">
    <property type="component" value="Unassembled WGS sequence"/>
</dbReference>
<accession>A0A8H6N7Y9</accession>